<dbReference type="Gene3D" id="1.10.10.10">
    <property type="entry name" value="Winged helix-like DNA-binding domain superfamily/Winged helix DNA-binding domain"/>
    <property type="match status" value="1"/>
</dbReference>
<dbReference type="Gene3D" id="1.25.40.10">
    <property type="entry name" value="Tetratricopeptide repeat domain"/>
    <property type="match status" value="2"/>
</dbReference>
<proteinExistence type="predicted"/>
<evidence type="ECO:0000256" key="3">
    <source>
        <dbReference type="PROSITE-ProRule" id="PRU00339"/>
    </source>
</evidence>
<keyword evidence="2 3" id="KW-0802">TPR repeat</keyword>
<comment type="caution">
    <text evidence="4">The sequence shown here is derived from an EMBL/GenBank/DDBJ whole genome shotgun (WGS) entry which is preliminary data.</text>
</comment>
<dbReference type="InterPro" id="IPR011990">
    <property type="entry name" value="TPR-like_helical_dom_sf"/>
</dbReference>
<protein>
    <recommendedName>
        <fullName evidence="6">Tetratricopeptide repeat protein</fullName>
    </recommendedName>
</protein>
<accession>A0ABQ2G1F5</accession>
<gene>
    <name evidence="4" type="ORF">GCM10010840_05140</name>
</gene>
<dbReference type="PROSITE" id="PS50005">
    <property type="entry name" value="TPR"/>
    <property type="match status" value="1"/>
</dbReference>
<name>A0ABQ2G1F5_9DEIO</name>
<evidence type="ECO:0008006" key="6">
    <source>
        <dbReference type="Google" id="ProtNLM"/>
    </source>
</evidence>
<sequence length="821" mass="88476">MSPLPLPVQLLLRLQGDWAGVVAPVEVGANLPGLTGWAAAQGWTIWRTPPPPEQTAWLWLPATRQDLQTLPDPADNVLVLCGEDLCYTAEDWALALPDQTAAEQAATFAGSGGWPLALALARSRPGDPQAYRHARASMLLGPVSPPENLGQAARRLAVSPLVTPGVAAALDVAPAAWQALAEGGWLWPAVGGWAFPPLLRRWLAPDPDPGLARLAAQALHDADQTAAALEALADAALWTDHLSLLLQSARAVQGEAALRAQLQRLPERWRTAPEARYLAGLLARVTGDLERAGTLYSRALDDLTGAGTALVLNARGVVRAMQGHVDGALDDFTLAARSDGPTAGEASQNRATLLVQLGRHAEAEDSLNDAVAAFRAAGDLPREAHSLKTLGSLYFGRGQLREALVPYRKALHLFLPELVQEAALSHLNLAESHIYLGEFDQAQHHLQAAAALNERQLSSLTAGWMHRVQAILALQVGEAAQALTALDRVQTEDRSLQAETALLRVRAHRELGQPEQALDILHHASPLGLRAELEGALLGEISIDAIIEAARQEEARLELVTALLHRASPDDLHEALELIRQHGYLALLGSRAAAPLASLAQDPPTRALFPLRIQTLGPLRFTHAGRQVQLGDFPTRKSAALLVALALAEHPQSREVLADRFWPGAKNPLASLQTAVYHLRSTFGVPLVGSERGAMSLLFPVQSDLADLRRALQSQDLAGLAALLRPMTAPLTVLSDLPAELTEERAWAEHLLHDALRLHAQAQPAADIHRRDALRALIATDPLDTDSREDLIRWHELHGEADQAEQERRHLADVLRALGVD</sequence>
<keyword evidence="5" id="KW-1185">Reference proteome</keyword>
<evidence type="ECO:0000256" key="2">
    <source>
        <dbReference type="ARBA" id="ARBA00022803"/>
    </source>
</evidence>
<dbReference type="PANTHER" id="PTHR44858:SF1">
    <property type="entry name" value="UDP-N-ACETYLGLUCOSAMINE--PEPTIDE N-ACETYLGLUCOSAMINYLTRANSFERASE SPINDLY-RELATED"/>
    <property type="match status" value="1"/>
</dbReference>
<dbReference type="Proteomes" id="UP000639973">
    <property type="component" value="Unassembled WGS sequence"/>
</dbReference>
<dbReference type="RefSeq" id="WP_188968656.1">
    <property type="nucleotide sequence ID" value="NZ_BMOL01000001.1"/>
</dbReference>
<organism evidence="4 5">
    <name type="scientific">Deinococcus aerolatus</name>
    <dbReference type="NCBI Taxonomy" id="522487"/>
    <lineage>
        <taxon>Bacteria</taxon>
        <taxon>Thermotogati</taxon>
        <taxon>Deinococcota</taxon>
        <taxon>Deinococci</taxon>
        <taxon>Deinococcales</taxon>
        <taxon>Deinococcaceae</taxon>
        <taxon>Deinococcus</taxon>
    </lineage>
</organism>
<dbReference type="EMBL" id="BMOL01000001">
    <property type="protein sequence ID" value="GGL70114.1"/>
    <property type="molecule type" value="Genomic_DNA"/>
</dbReference>
<dbReference type="InterPro" id="IPR050498">
    <property type="entry name" value="Ycf3"/>
</dbReference>
<dbReference type="InterPro" id="IPR036388">
    <property type="entry name" value="WH-like_DNA-bd_sf"/>
</dbReference>
<feature type="repeat" description="TPR" evidence="3">
    <location>
        <begin position="384"/>
        <end position="417"/>
    </location>
</feature>
<evidence type="ECO:0000256" key="1">
    <source>
        <dbReference type="ARBA" id="ARBA00022737"/>
    </source>
</evidence>
<dbReference type="SUPFAM" id="SSF48452">
    <property type="entry name" value="TPR-like"/>
    <property type="match status" value="3"/>
</dbReference>
<dbReference type="PANTHER" id="PTHR44858">
    <property type="entry name" value="TETRATRICOPEPTIDE REPEAT PROTEIN 6"/>
    <property type="match status" value="1"/>
</dbReference>
<evidence type="ECO:0000313" key="4">
    <source>
        <dbReference type="EMBL" id="GGL70114.1"/>
    </source>
</evidence>
<evidence type="ECO:0000313" key="5">
    <source>
        <dbReference type="Proteomes" id="UP000639973"/>
    </source>
</evidence>
<dbReference type="InterPro" id="IPR019734">
    <property type="entry name" value="TPR_rpt"/>
</dbReference>
<dbReference type="SMART" id="SM00028">
    <property type="entry name" value="TPR"/>
    <property type="match status" value="5"/>
</dbReference>
<keyword evidence="1" id="KW-0677">Repeat</keyword>
<dbReference type="Pfam" id="PF13424">
    <property type="entry name" value="TPR_12"/>
    <property type="match status" value="1"/>
</dbReference>
<reference evidence="5" key="1">
    <citation type="journal article" date="2019" name="Int. J. Syst. Evol. Microbiol.">
        <title>The Global Catalogue of Microorganisms (GCM) 10K type strain sequencing project: providing services to taxonomists for standard genome sequencing and annotation.</title>
        <authorList>
            <consortium name="The Broad Institute Genomics Platform"/>
            <consortium name="The Broad Institute Genome Sequencing Center for Infectious Disease"/>
            <person name="Wu L."/>
            <person name="Ma J."/>
        </authorList>
    </citation>
    <scope>NUCLEOTIDE SEQUENCE [LARGE SCALE GENOMIC DNA]</scope>
    <source>
        <strain evidence="5">JCM 15442</strain>
    </source>
</reference>